<dbReference type="InterPro" id="IPR050816">
    <property type="entry name" value="Flavin-dep_Halogenase_NPB"/>
</dbReference>
<reference evidence="4" key="1">
    <citation type="journal article" date="2011" name="MBio">
        <title>Novel metabolic attributes of the genus Cyanothece, comprising a group of unicellular nitrogen-fixing Cyanobacteria.</title>
        <authorList>
            <person name="Bandyopadhyay A."/>
            <person name="Elvitigala T."/>
            <person name="Welsh E."/>
            <person name="Stockel J."/>
            <person name="Liberton M."/>
            <person name="Min H."/>
            <person name="Sherman L.A."/>
            <person name="Pakrasi H.B."/>
        </authorList>
    </citation>
    <scope>NUCLEOTIDE SEQUENCE [LARGE SCALE GENOMIC DNA]</scope>
    <source>
        <strain evidence="4">PCC 8801</strain>
    </source>
</reference>
<protein>
    <submittedName>
        <fullName evidence="3">Monooxygenase FAD-binding</fullName>
    </submittedName>
</protein>
<keyword evidence="3" id="KW-0560">Oxidoreductase</keyword>
<dbReference type="HOGENOM" id="CLU_024648_6_2_3"/>
<dbReference type="PANTHER" id="PTHR43747:SF1">
    <property type="entry name" value="SLR1998 PROTEIN"/>
    <property type="match status" value="1"/>
</dbReference>
<evidence type="ECO:0000256" key="1">
    <source>
        <dbReference type="ARBA" id="ARBA00038396"/>
    </source>
</evidence>
<dbReference type="Gene3D" id="3.50.50.60">
    <property type="entry name" value="FAD/NAD(P)-binding domain"/>
    <property type="match status" value="1"/>
</dbReference>
<keyword evidence="4" id="KW-1185">Reference proteome</keyword>
<dbReference type="STRING" id="41431.PCC8801_2626"/>
<feature type="domain" description="FAD-binding" evidence="2">
    <location>
        <begin position="2"/>
        <end position="326"/>
    </location>
</feature>
<sequence length="356" mass="40109">MVIIGGGPAGLATAIALTDLDINSIVIESSHYLDPRLGEHLTPVGVGILKQLGIWDSQFLEKHRLCYGVRSAWGETQVTYSDYLFHPDGTGVNLSRPTFDRNLATLADGKGVRLLLSSQLKQAQQEQNGWILSLDTPKGLQEVRARVVVDASGRKALFARSQGRTSVYCDRLVGIAAFLEPLAENHDQEETLLLESGEFGWWYFARLQDNRGVFLHITDADQLESRKDAPLQTWSKRLKSTNFFSELAGYYHPVEKVLVRSARSHCLDQATGHHWLAVGDAAMSFDPLSSMGITKALKAGIFSSQVILRVLNGETTVLKDYEAEIQQQFNEYLQIRTQYYQIEQRWPSSLFWQRRH</sequence>
<comment type="similarity">
    <text evidence="1">Belongs to the flavin-dependent halogenase family. Bacterial tryptophan halogenase subfamily.</text>
</comment>
<evidence type="ECO:0000313" key="3">
    <source>
        <dbReference type="EMBL" id="ACK66630.1"/>
    </source>
</evidence>
<gene>
    <name evidence="3" type="ordered locus">PCC8801_2626</name>
</gene>
<dbReference type="AlphaFoldDB" id="B7K4X4"/>
<dbReference type="GO" id="GO:0071949">
    <property type="term" value="F:FAD binding"/>
    <property type="evidence" value="ECO:0007669"/>
    <property type="project" value="InterPro"/>
</dbReference>
<proteinExistence type="inferred from homology"/>
<dbReference type="GO" id="GO:0004497">
    <property type="term" value="F:monooxygenase activity"/>
    <property type="evidence" value="ECO:0007669"/>
    <property type="project" value="UniProtKB-KW"/>
</dbReference>
<dbReference type="EMBL" id="CP001287">
    <property type="protein sequence ID" value="ACK66630.1"/>
    <property type="molecule type" value="Genomic_DNA"/>
</dbReference>
<dbReference type="Pfam" id="PF01494">
    <property type="entry name" value="FAD_binding_3"/>
    <property type="match status" value="1"/>
</dbReference>
<dbReference type="OrthoDB" id="9806565at2"/>
<organism evidence="3 4">
    <name type="scientific">Rippkaea orientalis (strain PCC 8801 / RF-1)</name>
    <name type="common">Cyanothece sp. (strain PCC 8801)</name>
    <dbReference type="NCBI Taxonomy" id="41431"/>
    <lineage>
        <taxon>Bacteria</taxon>
        <taxon>Bacillati</taxon>
        <taxon>Cyanobacteriota</taxon>
        <taxon>Cyanophyceae</taxon>
        <taxon>Oscillatoriophycideae</taxon>
        <taxon>Chroococcales</taxon>
        <taxon>Aphanothecaceae</taxon>
        <taxon>Rippkaea</taxon>
        <taxon>Rippkaea orientalis</taxon>
    </lineage>
</organism>
<dbReference type="Proteomes" id="UP000008204">
    <property type="component" value="Chromosome"/>
</dbReference>
<dbReference type="Gene3D" id="3.30.9.100">
    <property type="match status" value="1"/>
</dbReference>
<dbReference type="InterPro" id="IPR036188">
    <property type="entry name" value="FAD/NAD-bd_sf"/>
</dbReference>
<name>B7K4X4_RIPO1</name>
<evidence type="ECO:0000313" key="4">
    <source>
        <dbReference type="Proteomes" id="UP000008204"/>
    </source>
</evidence>
<accession>B7K4X4</accession>
<keyword evidence="3" id="KW-0503">Monooxygenase</keyword>
<dbReference type="InterPro" id="IPR002938">
    <property type="entry name" value="FAD-bd"/>
</dbReference>
<evidence type="ECO:0000259" key="2">
    <source>
        <dbReference type="Pfam" id="PF01494"/>
    </source>
</evidence>
<dbReference type="KEGG" id="cyp:PCC8801_2626"/>
<dbReference type="SUPFAM" id="SSF51905">
    <property type="entry name" value="FAD/NAD(P)-binding domain"/>
    <property type="match status" value="1"/>
</dbReference>
<dbReference type="eggNOG" id="COG0644">
    <property type="taxonomic scope" value="Bacteria"/>
</dbReference>
<dbReference type="PANTHER" id="PTHR43747">
    <property type="entry name" value="FAD-BINDING PROTEIN"/>
    <property type="match status" value="1"/>
</dbReference>